<dbReference type="AlphaFoldDB" id="A0A7Y9ZFY4"/>
<dbReference type="EMBL" id="JACBZM010000001">
    <property type="protein sequence ID" value="NYI44286.1"/>
    <property type="molecule type" value="Genomic_DNA"/>
</dbReference>
<evidence type="ECO:0008006" key="3">
    <source>
        <dbReference type="Google" id="ProtNLM"/>
    </source>
</evidence>
<evidence type="ECO:0000313" key="2">
    <source>
        <dbReference type="Proteomes" id="UP000562045"/>
    </source>
</evidence>
<protein>
    <recommendedName>
        <fullName evidence="3">Type IV toxin-antitoxin system AbiEi family antitoxin domain-containing protein</fullName>
    </recommendedName>
</protein>
<gene>
    <name evidence="1" type="ORF">BJ993_001366</name>
</gene>
<sequence length="336" mass="38058">MRPIERILADQDGVVSRRQALAAGLSANDVRRRLRRREWAVIHDGVYVDHTGPLTWRQRAWAAVLACWPAALADASARRAHEGPGRHGVDGRAEIQIVVDHRRKVRQPPGVDVRRIRRFEQVVQWNLGPLRMRYDDAILSIADNAATDLAAIAVLADACGGRRTTADRLIVALRGTARLHRREWLAQVLNDVAEGTCSVLEHGYLTRVERPHGLPRGLRQVEARDSAGRRLFRDVRYGGERPRWRQIVELDGRLDHSSVADRDRDLDRDLDAAVDREHTVRLGYGQVFERACRTASRLDLLLHRHGWRGCAHACPDCPAEIAWRGQPRPNDEVGNF</sequence>
<evidence type="ECO:0000313" key="1">
    <source>
        <dbReference type="EMBL" id="NYI44286.1"/>
    </source>
</evidence>
<comment type="caution">
    <text evidence="1">The sequence shown here is derived from an EMBL/GenBank/DDBJ whole genome shotgun (WGS) entry which is preliminary data.</text>
</comment>
<accession>A0A7Y9ZFY4</accession>
<dbReference type="RefSeq" id="WP_179648186.1">
    <property type="nucleotide sequence ID" value="NZ_JACBZM010000001.1"/>
</dbReference>
<proteinExistence type="predicted"/>
<name>A0A7Y9ZFY4_9ACTN</name>
<organism evidence="1 2">
    <name type="scientific">Nocardioides aromaticivorans</name>
    <dbReference type="NCBI Taxonomy" id="200618"/>
    <lineage>
        <taxon>Bacteria</taxon>
        <taxon>Bacillati</taxon>
        <taxon>Actinomycetota</taxon>
        <taxon>Actinomycetes</taxon>
        <taxon>Propionibacteriales</taxon>
        <taxon>Nocardioidaceae</taxon>
        <taxon>Nocardioides</taxon>
    </lineage>
</organism>
<dbReference type="Proteomes" id="UP000562045">
    <property type="component" value="Unassembled WGS sequence"/>
</dbReference>
<reference evidence="1 2" key="1">
    <citation type="submission" date="2020-07" db="EMBL/GenBank/DDBJ databases">
        <title>Sequencing the genomes of 1000 actinobacteria strains.</title>
        <authorList>
            <person name="Klenk H.-P."/>
        </authorList>
    </citation>
    <scope>NUCLEOTIDE SEQUENCE [LARGE SCALE GENOMIC DNA]</scope>
    <source>
        <strain evidence="1 2">DSM 15131</strain>
    </source>
</reference>